<dbReference type="NCBIfam" id="TIGR02533">
    <property type="entry name" value="type_II_gspE"/>
    <property type="match status" value="1"/>
</dbReference>
<dbReference type="PANTHER" id="PTHR30258:SF2">
    <property type="entry name" value="COMG OPERON PROTEIN 1"/>
    <property type="match status" value="1"/>
</dbReference>
<keyword evidence="3 8" id="KW-0547">Nucleotide-binding</keyword>
<gene>
    <name evidence="10" type="primary">gspE</name>
    <name evidence="10" type="ORF">M5G11_06605</name>
</gene>
<evidence type="ECO:0000256" key="1">
    <source>
        <dbReference type="ARBA" id="ARBA00006611"/>
    </source>
</evidence>
<dbReference type="Pfam" id="PF00437">
    <property type="entry name" value="T2SSE"/>
    <property type="match status" value="1"/>
</dbReference>
<keyword evidence="6" id="KW-1278">Translocase</keyword>
<comment type="catalytic activity">
    <reaction evidence="7">
        <text>ATP + H2O + cellular proteinSide 1 = ADP + phosphate + cellular proteinSide 2.</text>
        <dbReference type="EC" id="7.4.2.8"/>
    </reaction>
</comment>
<dbReference type="InterPro" id="IPR013369">
    <property type="entry name" value="T2SS_GspE"/>
</dbReference>
<dbReference type="SUPFAM" id="SSF52540">
    <property type="entry name" value="P-loop containing nucleoside triphosphate hydrolases"/>
    <property type="match status" value="1"/>
</dbReference>
<evidence type="ECO:0000256" key="2">
    <source>
        <dbReference type="ARBA" id="ARBA00022448"/>
    </source>
</evidence>
<evidence type="ECO:0000256" key="5">
    <source>
        <dbReference type="ARBA" id="ARBA00022927"/>
    </source>
</evidence>
<evidence type="ECO:0000256" key="7">
    <source>
        <dbReference type="ARBA" id="ARBA00034006"/>
    </source>
</evidence>
<keyword evidence="11" id="KW-1185">Reference proteome</keyword>
<sequence>MSRLPYVWAKTQRLVLNAGEEGSEALLNVCPSTPEWALAEVRRQFGDLACTLISDEQLDRLLASAYADTGSAAAVVGAAENEVDLDRLMQDIPEVTDLLDTQDGAPVIRMINALLTQAARDEASDIHIEPFETHSVVRYRVDGTLRDVVSPRKALHAALVSRIKIMSQLDIAEKRLPQDGRIALRVAGRPIDIRVSTVPTGHGERVVMRLLDKQAGRLQLETLGMAPALLARLDQLIRQPHGIVLVTGPTGSGKTTSLYAALARLDASVSNILTVEDPVEYDLPGISQIQVNARIDMTFAVALRAILRQDPDVIMIGEIRDLETAQIAVQASLTGHLVLATLHTNDAVSAVNRLIDMGVEPFLLASAMLGVLAQRLVRRLCPHCKQPEPSTPGVFRPNGCPHCNNSGYSGRTGIHELFCINDEIRGLIHQGADEQALRAAARCAGMLSMREDGQRWVDSGSTAVEEILRVTRDT</sequence>
<dbReference type="SUPFAM" id="SSF160246">
    <property type="entry name" value="EspE N-terminal domain-like"/>
    <property type="match status" value="1"/>
</dbReference>
<organism evidence="10 11">
    <name type="scientific">Pseudomonas fontis</name>
    <dbReference type="NCBI Taxonomy" id="2942633"/>
    <lineage>
        <taxon>Bacteria</taxon>
        <taxon>Pseudomonadati</taxon>
        <taxon>Pseudomonadota</taxon>
        <taxon>Gammaproteobacteria</taxon>
        <taxon>Pseudomonadales</taxon>
        <taxon>Pseudomonadaceae</taxon>
        <taxon>Pseudomonas</taxon>
    </lineage>
</organism>
<comment type="similarity">
    <text evidence="1 8">Belongs to the GSP E family.</text>
</comment>
<dbReference type="InterPro" id="IPR003593">
    <property type="entry name" value="AAA+_ATPase"/>
</dbReference>
<dbReference type="Pfam" id="PF22341">
    <property type="entry name" value="GSPE_N1E"/>
    <property type="match status" value="1"/>
</dbReference>
<comment type="subcellular location">
    <subcellularLocation>
        <location evidence="8">Cell inner membrane</location>
    </subcellularLocation>
</comment>
<evidence type="ECO:0000256" key="8">
    <source>
        <dbReference type="RuleBase" id="RU366070"/>
    </source>
</evidence>
<evidence type="ECO:0000256" key="6">
    <source>
        <dbReference type="ARBA" id="ARBA00022967"/>
    </source>
</evidence>
<proteinExistence type="inferred from homology"/>
<evidence type="ECO:0000256" key="4">
    <source>
        <dbReference type="ARBA" id="ARBA00022840"/>
    </source>
</evidence>
<dbReference type="CDD" id="cd01129">
    <property type="entry name" value="PulE-GspE-like"/>
    <property type="match status" value="1"/>
</dbReference>
<dbReference type="EMBL" id="JAMDGY010000017">
    <property type="protein sequence ID" value="MDD0990208.1"/>
    <property type="molecule type" value="Genomic_DNA"/>
</dbReference>
<evidence type="ECO:0000313" key="10">
    <source>
        <dbReference type="EMBL" id="MDD0990208.1"/>
    </source>
</evidence>
<evidence type="ECO:0000313" key="11">
    <source>
        <dbReference type="Proteomes" id="UP001148203"/>
    </source>
</evidence>
<evidence type="ECO:0000256" key="3">
    <source>
        <dbReference type="ARBA" id="ARBA00022741"/>
    </source>
</evidence>
<dbReference type="InterPro" id="IPR001482">
    <property type="entry name" value="T2SS/T4SS_dom"/>
</dbReference>
<dbReference type="Gene3D" id="3.30.300.160">
    <property type="entry name" value="Type II secretion system, protein E, N-terminal domain"/>
    <property type="match status" value="1"/>
</dbReference>
<dbReference type="InterPro" id="IPR054757">
    <property type="entry name" value="GSPE_N1E"/>
</dbReference>
<dbReference type="InterPro" id="IPR037257">
    <property type="entry name" value="T2SS_E_N_sf"/>
</dbReference>
<reference evidence="10 11" key="1">
    <citation type="submission" date="2022-05" db="EMBL/GenBank/DDBJ databases">
        <title>Novel Pseudomonas spp. Isolated from a Rainbow Trout Aquaculture Facility.</title>
        <authorList>
            <person name="Testerman T."/>
            <person name="Graf J."/>
        </authorList>
    </citation>
    <scope>NUCLEOTIDE SEQUENCE [LARGE SCALE GENOMIC DNA]</scope>
    <source>
        <strain evidence="10 11">ID681</strain>
    </source>
</reference>
<evidence type="ECO:0000259" key="9">
    <source>
        <dbReference type="PROSITE" id="PS00662"/>
    </source>
</evidence>
<keyword evidence="4 8" id="KW-0067">ATP-binding</keyword>
<keyword evidence="2 8" id="KW-0813">Transport</keyword>
<dbReference type="Gene3D" id="3.40.50.300">
    <property type="entry name" value="P-loop containing nucleotide triphosphate hydrolases"/>
    <property type="match status" value="1"/>
</dbReference>
<dbReference type="Gene3D" id="3.30.450.90">
    <property type="match status" value="1"/>
</dbReference>
<name>A0ABT5NPW9_9PSED</name>
<keyword evidence="5 8" id="KW-0653">Protein transport</keyword>
<dbReference type="InterPro" id="IPR027417">
    <property type="entry name" value="P-loop_NTPase"/>
</dbReference>
<dbReference type="RefSeq" id="WP_273911182.1">
    <property type="nucleotide sequence ID" value="NZ_JAMDGX010000038.1"/>
</dbReference>
<dbReference type="PANTHER" id="PTHR30258">
    <property type="entry name" value="TYPE II SECRETION SYSTEM PROTEIN GSPE-RELATED"/>
    <property type="match status" value="1"/>
</dbReference>
<comment type="caution">
    <text evidence="10">The sequence shown here is derived from an EMBL/GenBank/DDBJ whole genome shotgun (WGS) entry which is preliminary data.</text>
</comment>
<accession>A0ABT5NPW9</accession>
<dbReference type="Proteomes" id="UP001148203">
    <property type="component" value="Unassembled WGS sequence"/>
</dbReference>
<comment type="function">
    <text evidence="8">ATPase component of the type II secretion system required for the energy-dependent secretion of extracellular factors such as proteases and toxins from the periplasm. Acts as a molecular motor to provide the energy that is required for assembly of the pseudopilus and the extrusion of substrates generated in the cytoplasm.</text>
</comment>
<dbReference type="SMART" id="SM00382">
    <property type="entry name" value="AAA"/>
    <property type="match status" value="1"/>
</dbReference>
<feature type="domain" description="Bacterial type II secretion system protein E" evidence="9">
    <location>
        <begin position="307"/>
        <end position="321"/>
    </location>
</feature>
<protein>
    <recommendedName>
        <fullName evidence="8">Type II secretion system protein E</fullName>
        <shortName evidence="8">T2SS protein E</shortName>
    </recommendedName>
    <alternativeName>
        <fullName evidence="8">Type II traffic warden ATPase</fullName>
    </alternativeName>
</protein>
<dbReference type="PROSITE" id="PS00662">
    <property type="entry name" value="T2SP_E"/>
    <property type="match status" value="1"/>
</dbReference>